<dbReference type="InterPro" id="IPR010432">
    <property type="entry name" value="RDD"/>
</dbReference>
<evidence type="ECO:0000313" key="9">
    <source>
        <dbReference type="Proteomes" id="UP000595197"/>
    </source>
</evidence>
<dbReference type="Proteomes" id="UP000595197">
    <property type="component" value="Chromosome"/>
</dbReference>
<keyword evidence="4 6" id="KW-1133">Transmembrane helix</keyword>
<feature type="transmembrane region" description="Helical" evidence="6">
    <location>
        <begin position="48"/>
        <end position="67"/>
    </location>
</feature>
<dbReference type="InterPro" id="IPR051791">
    <property type="entry name" value="Pra-immunoreactive"/>
</dbReference>
<dbReference type="PANTHER" id="PTHR36115">
    <property type="entry name" value="PROLINE-RICH ANTIGEN HOMOLOG-RELATED"/>
    <property type="match status" value="1"/>
</dbReference>
<dbReference type="EMBL" id="CP067420">
    <property type="protein sequence ID" value="QQP90032.1"/>
    <property type="molecule type" value="Genomic_DNA"/>
</dbReference>
<evidence type="ECO:0000256" key="3">
    <source>
        <dbReference type="ARBA" id="ARBA00022692"/>
    </source>
</evidence>
<evidence type="ECO:0000259" key="7">
    <source>
        <dbReference type="Pfam" id="PF06271"/>
    </source>
</evidence>
<feature type="domain" description="RDD" evidence="7">
    <location>
        <begin position="8"/>
        <end position="134"/>
    </location>
</feature>
<keyword evidence="5 6" id="KW-0472">Membrane</keyword>
<name>A0ABX7BC65_9PROT</name>
<evidence type="ECO:0000256" key="5">
    <source>
        <dbReference type="ARBA" id="ARBA00023136"/>
    </source>
</evidence>
<comment type="subcellular location">
    <subcellularLocation>
        <location evidence="1">Cell membrane</location>
        <topology evidence="1">Multi-pass membrane protein</topology>
    </subcellularLocation>
</comment>
<feature type="transmembrane region" description="Helical" evidence="6">
    <location>
        <begin position="103"/>
        <end position="122"/>
    </location>
</feature>
<evidence type="ECO:0000256" key="4">
    <source>
        <dbReference type="ARBA" id="ARBA00022989"/>
    </source>
</evidence>
<evidence type="ECO:0000256" key="6">
    <source>
        <dbReference type="SAM" id="Phobius"/>
    </source>
</evidence>
<evidence type="ECO:0000256" key="1">
    <source>
        <dbReference type="ARBA" id="ARBA00004651"/>
    </source>
</evidence>
<accession>A0ABX7BC65</accession>
<feature type="transmembrane region" description="Helical" evidence="6">
    <location>
        <begin position="21"/>
        <end position="42"/>
    </location>
</feature>
<dbReference type="Pfam" id="PF06271">
    <property type="entry name" value="RDD"/>
    <property type="match status" value="1"/>
</dbReference>
<evidence type="ECO:0000313" key="8">
    <source>
        <dbReference type="EMBL" id="QQP90032.1"/>
    </source>
</evidence>
<keyword evidence="9" id="KW-1185">Reference proteome</keyword>
<reference evidence="8" key="1">
    <citation type="submission" date="2021-02" db="EMBL/GenBank/DDBJ databases">
        <title>Skermanella TT6 skin isolate.</title>
        <authorList>
            <person name="Lee K."/>
            <person name="Ganzorig M."/>
        </authorList>
    </citation>
    <scope>NUCLEOTIDE SEQUENCE</scope>
    <source>
        <strain evidence="8">TT6</strain>
    </source>
</reference>
<gene>
    <name evidence="8" type="ORF">IGS68_01790</name>
</gene>
<keyword evidence="2" id="KW-1003">Cell membrane</keyword>
<dbReference type="RefSeq" id="WP_201076859.1">
    <property type="nucleotide sequence ID" value="NZ_CP067420.1"/>
</dbReference>
<sequence length="144" mass="15328">MTGGFRFAGFWIRAAAALVDGFVLGLLSAFIGIVVVYAMLWIGVGEGTAQGVGQVLSTVVAIAYYTGFHSSERQATPGKRVLGIHVMTRDGGRLTPARALGRYFALILSAIPFGLGYLMAGWTRDKTALHDLVCSTRVVYDSPA</sequence>
<organism evidence="8 9">
    <name type="scientific">Skermanella cutis</name>
    <dbReference type="NCBI Taxonomy" id="2775420"/>
    <lineage>
        <taxon>Bacteria</taxon>
        <taxon>Pseudomonadati</taxon>
        <taxon>Pseudomonadota</taxon>
        <taxon>Alphaproteobacteria</taxon>
        <taxon>Rhodospirillales</taxon>
        <taxon>Azospirillaceae</taxon>
        <taxon>Skermanella</taxon>
    </lineage>
</organism>
<evidence type="ECO:0000256" key="2">
    <source>
        <dbReference type="ARBA" id="ARBA00022475"/>
    </source>
</evidence>
<protein>
    <submittedName>
        <fullName evidence="8">RDD family protein</fullName>
    </submittedName>
</protein>
<keyword evidence="3 6" id="KW-0812">Transmembrane</keyword>
<proteinExistence type="predicted"/>